<keyword evidence="5" id="KW-1185">Reference proteome</keyword>
<keyword evidence="2" id="KW-0472">Membrane</keyword>
<evidence type="ECO:0000313" key="4">
    <source>
        <dbReference type="EMBL" id="PPQ82583.1"/>
    </source>
</evidence>
<dbReference type="Proteomes" id="UP000284842">
    <property type="component" value="Unassembled WGS sequence"/>
</dbReference>
<feature type="transmembrane region" description="Helical" evidence="2">
    <location>
        <begin position="289"/>
        <end position="314"/>
    </location>
</feature>
<dbReference type="Pfam" id="PF20153">
    <property type="entry name" value="DUF6535"/>
    <property type="match status" value="1"/>
</dbReference>
<organism evidence="4 5">
    <name type="scientific">Panaeolus cyanescens</name>
    <dbReference type="NCBI Taxonomy" id="181874"/>
    <lineage>
        <taxon>Eukaryota</taxon>
        <taxon>Fungi</taxon>
        <taxon>Dikarya</taxon>
        <taxon>Basidiomycota</taxon>
        <taxon>Agaricomycotina</taxon>
        <taxon>Agaricomycetes</taxon>
        <taxon>Agaricomycetidae</taxon>
        <taxon>Agaricales</taxon>
        <taxon>Agaricineae</taxon>
        <taxon>Galeropsidaceae</taxon>
        <taxon>Panaeolus</taxon>
    </lineage>
</organism>
<keyword evidence="2" id="KW-0812">Transmembrane</keyword>
<dbReference type="OrthoDB" id="3219854at2759"/>
<feature type="transmembrane region" description="Helical" evidence="2">
    <location>
        <begin position="201"/>
        <end position="224"/>
    </location>
</feature>
<feature type="compositionally biased region" description="Low complexity" evidence="1">
    <location>
        <begin position="18"/>
        <end position="28"/>
    </location>
</feature>
<feature type="region of interest" description="Disordered" evidence="1">
    <location>
        <begin position="18"/>
        <end position="69"/>
    </location>
</feature>
<evidence type="ECO:0000256" key="1">
    <source>
        <dbReference type="SAM" id="MobiDB-lite"/>
    </source>
</evidence>
<evidence type="ECO:0000313" key="5">
    <source>
        <dbReference type="Proteomes" id="UP000284842"/>
    </source>
</evidence>
<dbReference type="InterPro" id="IPR045338">
    <property type="entry name" value="DUF6535"/>
</dbReference>
<feature type="compositionally biased region" description="Basic and acidic residues" evidence="1">
    <location>
        <begin position="44"/>
        <end position="68"/>
    </location>
</feature>
<reference evidence="4 5" key="1">
    <citation type="journal article" date="2018" name="Evol. Lett.">
        <title>Horizontal gene cluster transfer increased hallucinogenic mushroom diversity.</title>
        <authorList>
            <person name="Reynolds H.T."/>
            <person name="Vijayakumar V."/>
            <person name="Gluck-Thaler E."/>
            <person name="Korotkin H.B."/>
            <person name="Matheny P.B."/>
            <person name="Slot J.C."/>
        </authorList>
    </citation>
    <scope>NUCLEOTIDE SEQUENCE [LARGE SCALE GENOMIC DNA]</scope>
    <source>
        <strain evidence="4 5">2629</strain>
    </source>
</reference>
<accession>A0A409WVN7</accession>
<name>A0A409WVN7_9AGAR</name>
<protein>
    <recommendedName>
        <fullName evidence="3">DUF6535 domain-containing protein</fullName>
    </recommendedName>
</protein>
<evidence type="ECO:0000259" key="3">
    <source>
        <dbReference type="Pfam" id="PF20153"/>
    </source>
</evidence>
<feature type="domain" description="DUF6535" evidence="3">
    <location>
        <begin position="107"/>
        <end position="281"/>
    </location>
</feature>
<dbReference type="EMBL" id="NHTK01005140">
    <property type="protein sequence ID" value="PPQ82583.1"/>
    <property type="molecule type" value="Genomic_DNA"/>
</dbReference>
<feature type="transmembrane region" description="Helical" evidence="2">
    <location>
        <begin position="254"/>
        <end position="277"/>
    </location>
</feature>
<keyword evidence="2" id="KW-1133">Transmembrane helix</keyword>
<sequence length="718" mass="81558">MSLQRGIVGLRPEAELEAAQSQAAAADSDIPKDSQGASSAANPESDKAENKRTPERENIINTDGEHPNLRSCNYDGTDYPSWLGFDPFKKVDDQFTFPFPAAQGDPWENTAKMVKQYDDAMCNAWVDEIQNILIFSGLFSAVVTAFTVETQKLLQADPAVATVLLLAHLSTQMGANQTVTNIFAEPFQDSNDPTQSFRINALIFVSLVLSLGTALVCILSLQWIRSYRKMDSLSHQDQICIRHGRRRALFTWRVPDIITALPLIMQLSLVVFFAGLIDFLQSLNSPMVIVVASVIAVILAFVLFTTLIPGIYVMARFGKKGPLETVPAYQSPQSWLFFLLLRLPFKYIDSLAHYLKMKCPLEILHWSDLFARADHSYSHLLDISFDWLFCHFNDNESFCNLYHCFQTLTNKQMEWVVVELCMRSPDVRYDQDIPKALSFDPSLERPYLSLLLLDWDRTRHPSRPAVDLHKLELSMRVMHYQILGRSERDGAIAPSRSPAWKERPSVYAFVYASPEATEIKGYLFTFMVALQTNDISHYYAYHHFSFFWQGVLQLHKRKFPHIVDDCLSVLCDWLEDQIAAPGDLWQKKRVSGAVMGLLSVTKTAAYSSPEVLSIFELPSFLKFLSIFKDDEYLREFWRAVPSLPGESGIPLRPALRQEVEQKWDLHLAESSLYPAYFALGFNPARVAQFARKKKTPASAPQFIEPLIRQKCGQASNST</sequence>
<evidence type="ECO:0000256" key="2">
    <source>
        <dbReference type="SAM" id="Phobius"/>
    </source>
</evidence>
<gene>
    <name evidence="4" type="ORF">CVT24_005061</name>
</gene>
<proteinExistence type="predicted"/>
<dbReference type="AlphaFoldDB" id="A0A409WVN7"/>
<comment type="caution">
    <text evidence="4">The sequence shown here is derived from an EMBL/GenBank/DDBJ whole genome shotgun (WGS) entry which is preliminary data.</text>
</comment>
<dbReference type="InParanoid" id="A0A409WVN7"/>